<organism evidence="9 10">
    <name type="scientific">Alkalitalea saponilacus</name>
    <dbReference type="NCBI Taxonomy" id="889453"/>
    <lineage>
        <taxon>Bacteria</taxon>
        <taxon>Pseudomonadati</taxon>
        <taxon>Bacteroidota</taxon>
        <taxon>Bacteroidia</taxon>
        <taxon>Marinilabiliales</taxon>
        <taxon>Marinilabiliaceae</taxon>
        <taxon>Alkalitalea</taxon>
    </lineage>
</organism>
<evidence type="ECO:0000256" key="2">
    <source>
        <dbReference type="ARBA" id="ARBA00006275"/>
    </source>
</evidence>
<dbReference type="EMBL" id="FUYV01000001">
    <property type="protein sequence ID" value="SKB31453.1"/>
    <property type="molecule type" value="Genomic_DNA"/>
</dbReference>
<evidence type="ECO:0000256" key="6">
    <source>
        <dbReference type="SAM" id="Phobius"/>
    </source>
</evidence>
<dbReference type="Pfam" id="PF07980">
    <property type="entry name" value="SusD_RagB"/>
    <property type="match status" value="1"/>
</dbReference>
<keyword evidence="3" id="KW-0732">Signal</keyword>
<keyword evidence="6" id="KW-0812">Transmembrane</keyword>
<evidence type="ECO:0000259" key="7">
    <source>
        <dbReference type="Pfam" id="PF07980"/>
    </source>
</evidence>
<comment type="similarity">
    <text evidence="2">Belongs to the SusD family.</text>
</comment>
<feature type="transmembrane region" description="Helical" evidence="6">
    <location>
        <begin position="7"/>
        <end position="28"/>
    </location>
</feature>
<sequence>MMKTKLIYYLYGMAISLMISVGACTDYLDKAPESIISPEDAFKDFRNFQGFVERMYHLTPDVSKHFWVSSFNWGEDEVVTLGNGEYLMGFAIDRGNYRNYIGKGDSFLDRNWSAGGDRFQKSIWGGSWHGIRVANMGLEAIENGLLIDASQMERDFIKGQLYFFRAWFHFQLTTYWGGMPYVDQVLPSDEPLTLPRESYQENAIKMAADFKRAAELLPINWDNTEVGARTLGNNELRVNKIWAMAMVGKAYLYGASPLMSQGVNGIPLQYDAEMSKLAADAFGEVLSLVEGGQTQYALVPFEDYSSLFYTIQQGWLMPGGTEAIIRSPTYGPDSYWRQMNSYQPSPMAEGDGIVLAPAANYVNYFGMQNGLPLTDDESGFSETQPWLDRDPRFYHNFVFDGMQVVAGTITNPIDEQWRFANLYTGGSYVNDPRSVSRTGYLNYKFIPLGANRWDQRYGYSFATHMHLSWMRLADVYLMYAEATAQGYGNPNASAATFSKSAVEAVNTVRERAGVDEVHSKYTGSVAAFMDELIRERAVELAFEGHRFNDLRRWLLLTEYPYNIKTRQHFDRAAPLDPDVDPRENSVLNWREEVIIERNLTNRHYWLPLKTEDVSIYPEFYQNPGW</sequence>
<dbReference type="SUPFAM" id="SSF48452">
    <property type="entry name" value="TPR-like"/>
    <property type="match status" value="1"/>
</dbReference>
<keyword evidence="10" id="KW-1185">Reference proteome</keyword>
<protein>
    <submittedName>
        <fullName evidence="9">Starch-binding associating with outer membrane</fullName>
    </submittedName>
</protein>
<gene>
    <name evidence="9" type="ORF">SAMN03080601_00153</name>
</gene>
<keyword evidence="5" id="KW-0998">Cell outer membrane</keyword>
<feature type="domain" description="SusD-like N-terminal" evidence="8">
    <location>
        <begin position="121"/>
        <end position="223"/>
    </location>
</feature>
<comment type="subcellular location">
    <subcellularLocation>
        <location evidence="1">Cell outer membrane</location>
    </subcellularLocation>
</comment>
<dbReference type="Gene3D" id="1.25.40.390">
    <property type="match status" value="1"/>
</dbReference>
<accession>A0A1T5A9T3</accession>
<dbReference type="InterPro" id="IPR011990">
    <property type="entry name" value="TPR-like_helical_dom_sf"/>
</dbReference>
<evidence type="ECO:0000256" key="5">
    <source>
        <dbReference type="ARBA" id="ARBA00023237"/>
    </source>
</evidence>
<dbReference type="Pfam" id="PF14322">
    <property type="entry name" value="SusD-like_3"/>
    <property type="match status" value="1"/>
</dbReference>
<dbReference type="InterPro" id="IPR012944">
    <property type="entry name" value="SusD_RagB_dom"/>
</dbReference>
<dbReference type="STRING" id="889453.SAMN03080601_00153"/>
<evidence type="ECO:0000313" key="9">
    <source>
        <dbReference type="EMBL" id="SKB31453.1"/>
    </source>
</evidence>
<keyword evidence="6" id="KW-1133">Transmembrane helix</keyword>
<proteinExistence type="inferred from homology"/>
<dbReference type="GO" id="GO:0009279">
    <property type="term" value="C:cell outer membrane"/>
    <property type="evidence" value="ECO:0007669"/>
    <property type="project" value="UniProtKB-SubCell"/>
</dbReference>
<dbReference type="PROSITE" id="PS51257">
    <property type="entry name" value="PROKAR_LIPOPROTEIN"/>
    <property type="match status" value="1"/>
</dbReference>
<evidence type="ECO:0000256" key="1">
    <source>
        <dbReference type="ARBA" id="ARBA00004442"/>
    </source>
</evidence>
<evidence type="ECO:0000313" key="10">
    <source>
        <dbReference type="Proteomes" id="UP000191055"/>
    </source>
</evidence>
<evidence type="ECO:0000256" key="3">
    <source>
        <dbReference type="ARBA" id="ARBA00022729"/>
    </source>
</evidence>
<keyword evidence="4 6" id="KW-0472">Membrane</keyword>
<dbReference type="RefSeq" id="WP_232468416.1">
    <property type="nucleotide sequence ID" value="NZ_CP021904.1"/>
</dbReference>
<reference evidence="9 10" key="1">
    <citation type="submission" date="2017-02" db="EMBL/GenBank/DDBJ databases">
        <authorList>
            <person name="Peterson S.W."/>
        </authorList>
    </citation>
    <scope>NUCLEOTIDE SEQUENCE [LARGE SCALE GENOMIC DNA]</scope>
    <source>
        <strain evidence="9 10">DSM 24412</strain>
    </source>
</reference>
<evidence type="ECO:0000259" key="8">
    <source>
        <dbReference type="Pfam" id="PF14322"/>
    </source>
</evidence>
<dbReference type="InterPro" id="IPR033985">
    <property type="entry name" value="SusD-like_N"/>
</dbReference>
<dbReference type="AlphaFoldDB" id="A0A1T5A9T3"/>
<dbReference type="Proteomes" id="UP000191055">
    <property type="component" value="Unassembled WGS sequence"/>
</dbReference>
<feature type="domain" description="RagB/SusD" evidence="7">
    <location>
        <begin position="334"/>
        <end position="625"/>
    </location>
</feature>
<evidence type="ECO:0000256" key="4">
    <source>
        <dbReference type="ARBA" id="ARBA00023136"/>
    </source>
</evidence>
<name>A0A1T5A9T3_9BACT</name>